<dbReference type="InterPro" id="IPR008217">
    <property type="entry name" value="Ccc1_fam"/>
</dbReference>
<keyword evidence="3 5" id="KW-1133">Transmembrane helix</keyword>
<dbReference type="EMBL" id="CAFBLP010000160">
    <property type="protein sequence ID" value="CAB4897987.1"/>
    <property type="molecule type" value="Genomic_DNA"/>
</dbReference>
<feature type="transmembrane region" description="Helical" evidence="5">
    <location>
        <begin position="197"/>
        <end position="216"/>
    </location>
</feature>
<gene>
    <name evidence="6" type="ORF">UFOPK3376_03261</name>
</gene>
<evidence type="ECO:0000256" key="5">
    <source>
        <dbReference type="SAM" id="Phobius"/>
    </source>
</evidence>
<feature type="transmembrane region" description="Helical" evidence="5">
    <location>
        <begin position="70"/>
        <end position="89"/>
    </location>
</feature>
<keyword evidence="4 5" id="KW-0472">Membrane</keyword>
<dbReference type="GO" id="GO:0012505">
    <property type="term" value="C:endomembrane system"/>
    <property type="evidence" value="ECO:0007669"/>
    <property type="project" value="UniProtKB-SubCell"/>
</dbReference>
<evidence type="ECO:0000256" key="3">
    <source>
        <dbReference type="ARBA" id="ARBA00022989"/>
    </source>
</evidence>
<accession>A0A6J7FR47</accession>
<dbReference type="AlphaFoldDB" id="A0A6J7FR47"/>
<dbReference type="GO" id="GO:0030026">
    <property type="term" value="P:intracellular manganese ion homeostasis"/>
    <property type="evidence" value="ECO:0007669"/>
    <property type="project" value="InterPro"/>
</dbReference>
<reference evidence="6" key="1">
    <citation type="submission" date="2020-05" db="EMBL/GenBank/DDBJ databases">
        <authorList>
            <person name="Chiriac C."/>
            <person name="Salcher M."/>
            <person name="Ghai R."/>
            <person name="Kavagutti S V."/>
        </authorList>
    </citation>
    <scope>NUCLEOTIDE SEQUENCE</scope>
</reference>
<keyword evidence="2 5" id="KW-0812">Transmembrane</keyword>
<proteinExistence type="predicted"/>
<name>A0A6J7FR47_9ZZZZ</name>
<evidence type="ECO:0000313" key="6">
    <source>
        <dbReference type="EMBL" id="CAB4897987.1"/>
    </source>
</evidence>
<organism evidence="6">
    <name type="scientific">freshwater metagenome</name>
    <dbReference type="NCBI Taxonomy" id="449393"/>
    <lineage>
        <taxon>unclassified sequences</taxon>
        <taxon>metagenomes</taxon>
        <taxon>ecological metagenomes</taxon>
    </lineage>
</organism>
<evidence type="ECO:0000256" key="2">
    <source>
        <dbReference type="ARBA" id="ARBA00022692"/>
    </source>
</evidence>
<evidence type="ECO:0000256" key="1">
    <source>
        <dbReference type="ARBA" id="ARBA00004127"/>
    </source>
</evidence>
<comment type="subcellular location">
    <subcellularLocation>
        <location evidence="1">Endomembrane system</location>
        <topology evidence="1">Multi-pass membrane protein</topology>
    </subcellularLocation>
</comment>
<dbReference type="PANTHER" id="PTHR31851">
    <property type="entry name" value="FE(2+)/MN(2+) TRANSPORTER PCL1"/>
    <property type="match status" value="1"/>
</dbReference>
<dbReference type="Pfam" id="PF01988">
    <property type="entry name" value="VIT1"/>
    <property type="match status" value="1"/>
</dbReference>
<sequence length="254" mass="26292">MTEPRPLVERIDAHVVDADRDAAELRARVRAVSRGAARAAVLGVNDGLVTNVCLILAVAGASAAPGDVRIAGFASLVAGAFSMAAGEWVSLRSQVELYQGILDELHGLVRRNPRLVLHELTSKLVDAGFAEDTAQRAATELPLDESRFVDFSARTIFGLDPEQLGSPATAAITSLALFASGAAVPLVPWFFTEGTAAVIISVVSTALASMVVGGFVSRSAARSIGRGAVRQLLIVVAAAAVTYAIGKLFGTAVS</sequence>
<evidence type="ECO:0000256" key="4">
    <source>
        <dbReference type="ARBA" id="ARBA00023136"/>
    </source>
</evidence>
<dbReference type="GO" id="GO:0005384">
    <property type="term" value="F:manganese ion transmembrane transporter activity"/>
    <property type="evidence" value="ECO:0007669"/>
    <property type="project" value="InterPro"/>
</dbReference>
<protein>
    <submittedName>
        <fullName evidence="6">Unannotated protein</fullName>
    </submittedName>
</protein>
<feature type="transmembrane region" description="Helical" evidence="5">
    <location>
        <begin position="170"/>
        <end position="191"/>
    </location>
</feature>
<feature type="transmembrane region" description="Helical" evidence="5">
    <location>
        <begin position="40"/>
        <end position="64"/>
    </location>
</feature>
<feature type="transmembrane region" description="Helical" evidence="5">
    <location>
        <begin position="228"/>
        <end position="246"/>
    </location>
</feature>